<keyword evidence="7" id="KW-1185">Reference proteome</keyword>
<evidence type="ECO:0000313" key="7">
    <source>
        <dbReference type="Proteomes" id="UP001275440"/>
    </source>
</evidence>
<keyword evidence="2 4" id="KW-0238">DNA-binding</keyword>
<dbReference type="EMBL" id="WBMO01000001">
    <property type="protein sequence ID" value="MDV2475451.1"/>
    <property type="molecule type" value="Genomic_DNA"/>
</dbReference>
<dbReference type="InterPro" id="IPR009057">
    <property type="entry name" value="Homeodomain-like_sf"/>
</dbReference>
<gene>
    <name evidence="6" type="ORF">F8M49_08635</name>
</gene>
<evidence type="ECO:0000256" key="3">
    <source>
        <dbReference type="ARBA" id="ARBA00023163"/>
    </source>
</evidence>
<reference evidence="6 7" key="1">
    <citation type="submission" date="2019-10" db="EMBL/GenBank/DDBJ databases">
        <title>Draft Genome Assembly of Rhodococcus zopfii DSM44189.</title>
        <authorList>
            <person name="Sutton J.M."/>
            <person name="Akob D.M."/>
            <person name="Bushman T.J."/>
        </authorList>
    </citation>
    <scope>NUCLEOTIDE SEQUENCE [LARGE SCALE GENOMIC DNA]</scope>
    <source>
        <strain evidence="6 7">DSM 44189</strain>
    </source>
</reference>
<dbReference type="PANTHER" id="PTHR30055">
    <property type="entry name" value="HTH-TYPE TRANSCRIPTIONAL REGULATOR RUTR"/>
    <property type="match status" value="1"/>
</dbReference>
<dbReference type="Proteomes" id="UP001275440">
    <property type="component" value="Unassembled WGS sequence"/>
</dbReference>
<keyword evidence="3" id="KW-0804">Transcription</keyword>
<evidence type="ECO:0000256" key="1">
    <source>
        <dbReference type="ARBA" id="ARBA00023015"/>
    </source>
</evidence>
<sequence length="190" mass="20373">MRSRTKILQATLGLIADVGFGGVTIVGAAQAAGVSRQTVYSIFGTREELVSQAISGQLLEAYAEMTSRLEQIEDPGEYVVETIVLGRTVVREHPALAVLLGGGGENPVFDEGMVDRAKPIGHQLLAPLVRRCPELEPHADDIVVMALLLGLSVVLFAGDTMGSDDELRMFLRRWLLPAMPPVGAPTPRDS</sequence>
<dbReference type="PROSITE" id="PS50977">
    <property type="entry name" value="HTH_TETR_2"/>
    <property type="match status" value="1"/>
</dbReference>
<evidence type="ECO:0000256" key="4">
    <source>
        <dbReference type="PROSITE-ProRule" id="PRU00335"/>
    </source>
</evidence>
<comment type="caution">
    <text evidence="6">The sequence shown here is derived from an EMBL/GenBank/DDBJ whole genome shotgun (WGS) entry which is preliminary data.</text>
</comment>
<name>A0ABU3WN95_9NOCA</name>
<protein>
    <submittedName>
        <fullName evidence="6">TetR/AcrR family transcriptional regulator</fullName>
    </submittedName>
</protein>
<dbReference type="Gene3D" id="1.10.357.10">
    <property type="entry name" value="Tetracycline Repressor, domain 2"/>
    <property type="match status" value="1"/>
</dbReference>
<dbReference type="PRINTS" id="PR00455">
    <property type="entry name" value="HTHTETR"/>
</dbReference>
<evidence type="ECO:0000259" key="5">
    <source>
        <dbReference type="PROSITE" id="PS50977"/>
    </source>
</evidence>
<feature type="domain" description="HTH tetR-type" evidence="5">
    <location>
        <begin position="1"/>
        <end position="61"/>
    </location>
</feature>
<proteinExistence type="predicted"/>
<feature type="DNA-binding region" description="H-T-H motif" evidence="4">
    <location>
        <begin position="24"/>
        <end position="43"/>
    </location>
</feature>
<evidence type="ECO:0000313" key="6">
    <source>
        <dbReference type="EMBL" id="MDV2475451.1"/>
    </source>
</evidence>
<dbReference type="InterPro" id="IPR050109">
    <property type="entry name" value="HTH-type_TetR-like_transc_reg"/>
</dbReference>
<dbReference type="Pfam" id="PF00440">
    <property type="entry name" value="TetR_N"/>
    <property type="match status" value="1"/>
</dbReference>
<accession>A0ABU3WN95</accession>
<organism evidence="6 7">
    <name type="scientific">Rhodococcus zopfii</name>
    <dbReference type="NCBI Taxonomy" id="43772"/>
    <lineage>
        <taxon>Bacteria</taxon>
        <taxon>Bacillati</taxon>
        <taxon>Actinomycetota</taxon>
        <taxon>Actinomycetes</taxon>
        <taxon>Mycobacteriales</taxon>
        <taxon>Nocardiaceae</taxon>
        <taxon>Rhodococcus</taxon>
    </lineage>
</organism>
<dbReference type="SUPFAM" id="SSF46689">
    <property type="entry name" value="Homeodomain-like"/>
    <property type="match status" value="1"/>
</dbReference>
<dbReference type="PANTHER" id="PTHR30055:SF234">
    <property type="entry name" value="HTH-TYPE TRANSCRIPTIONAL REGULATOR BETI"/>
    <property type="match status" value="1"/>
</dbReference>
<dbReference type="InterPro" id="IPR001647">
    <property type="entry name" value="HTH_TetR"/>
</dbReference>
<keyword evidence="1" id="KW-0805">Transcription regulation</keyword>
<evidence type="ECO:0000256" key="2">
    <source>
        <dbReference type="ARBA" id="ARBA00023125"/>
    </source>
</evidence>